<evidence type="ECO:0000313" key="10">
    <source>
        <dbReference type="Proteomes" id="UP000191980"/>
    </source>
</evidence>
<evidence type="ECO:0000256" key="7">
    <source>
        <dbReference type="SAM" id="Phobius"/>
    </source>
</evidence>
<sequence length="172" mass="19099">MLSVAELSDVALAFLDKGGTALWVILLVSFVMWMLIIERYWYLYFTYPQIIKQITTTWLPYKNEHTARSHRKRVYLLKQLGMSAGNHLLSIKALSQALPLLGLLGTVIGMIQTFDVITVFGNGNARGLAGGIFVALLTTMSGLVTALSGLYFSANLNERVRLLLDDAESELD</sequence>
<keyword evidence="5 7" id="KW-0472">Membrane</keyword>
<evidence type="ECO:0000256" key="5">
    <source>
        <dbReference type="ARBA" id="ARBA00023136"/>
    </source>
</evidence>
<dbReference type="EMBL" id="LPUF01000001">
    <property type="protein sequence ID" value="OQK16446.1"/>
    <property type="molecule type" value="Genomic_DNA"/>
</dbReference>
<dbReference type="GO" id="GO:0005886">
    <property type="term" value="C:plasma membrane"/>
    <property type="evidence" value="ECO:0007669"/>
    <property type="project" value="UniProtKB-SubCell"/>
</dbReference>
<dbReference type="InterPro" id="IPR002898">
    <property type="entry name" value="MotA_ExbB_proton_chnl"/>
</dbReference>
<keyword evidence="10" id="KW-1185">Reference proteome</keyword>
<keyword evidence="6" id="KW-0813">Transport</keyword>
<comment type="subcellular location">
    <subcellularLocation>
        <location evidence="1">Cell membrane</location>
        <topology evidence="1">Multi-pass membrane protein</topology>
    </subcellularLocation>
    <subcellularLocation>
        <location evidence="6">Membrane</location>
        <topology evidence="6">Multi-pass membrane protein</topology>
    </subcellularLocation>
</comment>
<feature type="transmembrane region" description="Helical" evidence="7">
    <location>
        <begin position="132"/>
        <end position="152"/>
    </location>
</feature>
<reference evidence="9 10" key="1">
    <citation type="submission" date="2015-12" db="EMBL/GenBank/DDBJ databases">
        <authorList>
            <person name="Shamseldin A."/>
            <person name="Moawad H."/>
            <person name="Abd El-Rahim W.M."/>
            <person name="Sadowsky M.J."/>
        </authorList>
    </citation>
    <scope>NUCLEOTIDE SEQUENCE [LARGE SCALE GENOMIC DNA]</scope>
    <source>
        <strain evidence="9 10">WF1</strain>
    </source>
</reference>
<comment type="similarity">
    <text evidence="6">Belongs to the exbB/tolQ family.</text>
</comment>
<dbReference type="OrthoDB" id="4045at2"/>
<gene>
    <name evidence="9" type="ORF">AU255_00620</name>
</gene>
<dbReference type="GO" id="GO:0017038">
    <property type="term" value="P:protein import"/>
    <property type="evidence" value="ECO:0007669"/>
    <property type="project" value="TreeGrafter"/>
</dbReference>
<evidence type="ECO:0000256" key="2">
    <source>
        <dbReference type="ARBA" id="ARBA00022475"/>
    </source>
</evidence>
<evidence type="ECO:0000256" key="6">
    <source>
        <dbReference type="RuleBase" id="RU004057"/>
    </source>
</evidence>
<accession>A0A1V8M4P0</accession>
<feature type="transmembrane region" description="Helical" evidence="7">
    <location>
        <begin position="97"/>
        <end position="120"/>
    </location>
</feature>
<keyword evidence="2" id="KW-1003">Cell membrane</keyword>
<dbReference type="STRING" id="1420851.AU255_00620"/>
<dbReference type="InterPro" id="IPR050790">
    <property type="entry name" value="ExbB/TolQ_transport"/>
</dbReference>
<keyword evidence="3 7" id="KW-0812">Transmembrane</keyword>
<proteinExistence type="inferred from homology"/>
<organism evidence="9 10">
    <name type="scientific">Methyloprofundus sedimenti</name>
    <dbReference type="NCBI Taxonomy" id="1420851"/>
    <lineage>
        <taxon>Bacteria</taxon>
        <taxon>Pseudomonadati</taxon>
        <taxon>Pseudomonadota</taxon>
        <taxon>Gammaproteobacteria</taxon>
        <taxon>Methylococcales</taxon>
        <taxon>Methylococcaceae</taxon>
        <taxon>Methyloprofundus</taxon>
    </lineage>
</organism>
<comment type="caution">
    <text evidence="9">The sequence shown here is derived from an EMBL/GenBank/DDBJ whole genome shotgun (WGS) entry which is preliminary data.</text>
</comment>
<protein>
    <submittedName>
        <fullName evidence="9">Biopolymer transporter ExbB</fullName>
    </submittedName>
</protein>
<name>A0A1V8M4P0_9GAMM</name>
<keyword evidence="4 7" id="KW-1133">Transmembrane helix</keyword>
<feature type="domain" description="MotA/TolQ/ExbB proton channel" evidence="8">
    <location>
        <begin position="88"/>
        <end position="166"/>
    </location>
</feature>
<evidence type="ECO:0000313" key="9">
    <source>
        <dbReference type="EMBL" id="OQK16446.1"/>
    </source>
</evidence>
<evidence type="ECO:0000256" key="1">
    <source>
        <dbReference type="ARBA" id="ARBA00004651"/>
    </source>
</evidence>
<evidence type="ECO:0000256" key="3">
    <source>
        <dbReference type="ARBA" id="ARBA00022692"/>
    </source>
</evidence>
<evidence type="ECO:0000259" key="8">
    <source>
        <dbReference type="Pfam" id="PF01618"/>
    </source>
</evidence>
<evidence type="ECO:0000256" key="4">
    <source>
        <dbReference type="ARBA" id="ARBA00022989"/>
    </source>
</evidence>
<dbReference type="PANTHER" id="PTHR30625">
    <property type="entry name" value="PROTEIN TOLQ"/>
    <property type="match status" value="1"/>
</dbReference>
<feature type="transmembrane region" description="Helical" evidence="7">
    <location>
        <begin position="20"/>
        <end position="42"/>
    </location>
</feature>
<keyword evidence="6" id="KW-0653">Protein transport</keyword>
<dbReference type="AlphaFoldDB" id="A0A1V8M4P0"/>
<dbReference type="PANTHER" id="PTHR30625:SF18">
    <property type="entry name" value="TONB2 ENERGY TRANSDUCTION SYSTEM INNER MEMBRANE COMPONENT EXBB"/>
    <property type="match status" value="1"/>
</dbReference>
<dbReference type="Pfam" id="PF01618">
    <property type="entry name" value="MotA_ExbB"/>
    <property type="match status" value="1"/>
</dbReference>
<dbReference type="Proteomes" id="UP000191980">
    <property type="component" value="Unassembled WGS sequence"/>
</dbReference>
<dbReference type="RefSeq" id="WP_080521072.1">
    <property type="nucleotide sequence ID" value="NZ_LPUF01000001.1"/>
</dbReference>